<evidence type="ECO:0000256" key="6">
    <source>
        <dbReference type="SAM" id="MobiDB-lite"/>
    </source>
</evidence>
<dbReference type="Gene3D" id="2.60.40.60">
    <property type="entry name" value="Cadherins"/>
    <property type="match status" value="5"/>
</dbReference>
<feature type="transmembrane region" description="Helical" evidence="7">
    <location>
        <begin position="475"/>
        <end position="498"/>
    </location>
</feature>
<dbReference type="PROSITE" id="PS00232">
    <property type="entry name" value="CADHERIN_1"/>
    <property type="match status" value="1"/>
</dbReference>
<dbReference type="GO" id="GO:0045296">
    <property type="term" value="F:cadherin binding"/>
    <property type="evidence" value="ECO:0007669"/>
    <property type="project" value="TreeGrafter"/>
</dbReference>
<feature type="region of interest" description="Disordered" evidence="6">
    <location>
        <begin position="579"/>
        <end position="616"/>
    </location>
</feature>
<feature type="compositionally biased region" description="Polar residues" evidence="6">
    <location>
        <begin position="579"/>
        <end position="599"/>
    </location>
</feature>
<dbReference type="GO" id="GO:0008013">
    <property type="term" value="F:beta-catenin binding"/>
    <property type="evidence" value="ECO:0007669"/>
    <property type="project" value="TreeGrafter"/>
</dbReference>
<sequence length="645" mass="68229">MNGGAVESFFISEDTPVGSVIGALSVNGDPSEEQGDITLRLQEKGAAVGIAPGTKNLTLLRALDREEKLGPSNVYVNVRCDRRRTTDPSFIIPVSVRVWDVNDNAPAWLGAPYRARLSELTAVGTRVAVGARATDADQPGPHATIHYSVLPGPHHEYLGFPNELDSVLVVKKPLDYETLRNFTVTLRAQDAGTPPLHNDTVLQVQVLDADDQNPKFTHEHYTATLPEDAKEGTILATSPGPISAADQDLGINAPLQYSATGDNGRLVLVDKDTGQVAATKQLIEELSQPVTIVIKNNLQFYVSDRSFLDKFAINSAGEVVLRRPLDYETADSYHYQVMVTDGVSNDTASINITVLNVNEWEPRFRYPQYEFRVDDAAGDAELLPVGKLDVFDGDKQDNVTLTLRGSGADALVVNASGGLWLRSAALRAHNMSVLHVVATAQDSGAPPRQTSVPVTVHLRPRTAAAGAGSAGEGGVLLMFGGALAALALLVCALLGYIYRVRRRSKRSAGGSGSGYVTHEKPPADPIPSTPHVATSTGVTGALPTAGVLRPAGSAGSLLSVSAGASTILANSTSSLDLQQEAQSVTQGQHNNSARQSQRVPRSKVAPLTPAPAGSGGVASLIATIPARVKKLSWDDAAHDNKVPYS</sequence>
<keyword evidence="3 5" id="KW-0106">Calcium</keyword>
<keyword evidence="4 7" id="KW-0472">Membrane</keyword>
<dbReference type="Pfam" id="PF00028">
    <property type="entry name" value="Cadherin"/>
    <property type="match status" value="1"/>
</dbReference>
<dbReference type="InterPro" id="IPR020894">
    <property type="entry name" value="Cadherin_CS"/>
</dbReference>
<dbReference type="FunFam" id="2.60.40.60:FF:000262">
    <property type="entry name" value="protocadherin-23 isoform X2"/>
    <property type="match status" value="1"/>
</dbReference>
<evidence type="ECO:0000256" key="5">
    <source>
        <dbReference type="PROSITE-ProRule" id="PRU00043"/>
    </source>
</evidence>
<organism evidence="9">
    <name type="scientific">Heliothis virescens</name>
    <name type="common">Tobacco budworm moth</name>
    <dbReference type="NCBI Taxonomy" id="7102"/>
    <lineage>
        <taxon>Eukaryota</taxon>
        <taxon>Metazoa</taxon>
        <taxon>Ecdysozoa</taxon>
        <taxon>Arthropoda</taxon>
        <taxon>Hexapoda</taxon>
        <taxon>Insecta</taxon>
        <taxon>Pterygota</taxon>
        <taxon>Neoptera</taxon>
        <taxon>Endopterygota</taxon>
        <taxon>Lepidoptera</taxon>
        <taxon>Glossata</taxon>
        <taxon>Ditrysia</taxon>
        <taxon>Noctuoidea</taxon>
        <taxon>Noctuidae</taxon>
        <taxon>Heliothinae</taxon>
        <taxon>Heliothis</taxon>
    </lineage>
</organism>
<proteinExistence type="predicted"/>
<evidence type="ECO:0000256" key="2">
    <source>
        <dbReference type="ARBA" id="ARBA00022737"/>
    </source>
</evidence>
<dbReference type="InterPro" id="IPR015919">
    <property type="entry name" value="Cadherin-like_sf"/>
</dbReference>
<dbReference type="InterPro" id="IPR002126">
    <property type="entry name" value="Cadherin-like_dom"/>
</dbReference>
<dbReference type="GO" id="GO:0005509">
    <property type="term" value="F:calcium ion binding"/>
    <property type="evidence" value="ECO:0007669"/>
    <property type="project" value="UniProtKB-UniRule"/>
</dbReference>
<dbReference type="SMART" id="SM00112">
    <property type="entry name" value="CA"/>
    <property type="match status" value="4"/>
</dbReference>
<dbReference type="GO" id="GO:0016342">
    <property type="term" value="C:catenin complex"/>
    <property type="evidence" value="ECO:0007669"/>
    <property type="project" value="TreeGrafter"/>
</dbReference>
<feature type="domain" description="Cadherin" evidence="8">
    <location>
        <begin position="11"/>
        <end position="108"/>
    </location>
</feature>
<dbReference type="InterPro" id="IPR039808">
    <property type="entry name" value="Cadherin"/>
</dbReference>
<evidence type="ECO:0000256" key="3">
    <source>
        <dbReference type="ARBA" id="ARBA00022837"/>
    </source>
</evidence>
<protein>
    <recommendedName>
        <fullName evidence="8">Cadherin domain-containing protein</fullName>
    </recommendedName>
</protein>
<keyword evidence="2" id="KW-0677">Repeat</keyword>
<dbReference type="PANTHER" id="PTHR24027:SF438">
    <property type="entry name" value="CADHERIN 23"/>
    <property type="match status" value="1"/>
</dbReference>
<evidence type="ECO:0000256" key="4">
    <source>
        <dbReference type="ARBA" id="ARBA00023136"/>
    </source>
</evidence>
<dbReference type="AlphaFoldDB" id="A0A2A4JAW0"/>
<dbReference type="STRING" id="7102.A0A2A4JAW0"/>
<keyword evidence="7" id="KW-0812">Transmembrane</keyword>
<dbReference type="GO" id="GO:0007156">
    <property type="term" value="P:homophilic cell adhesion via plasma membrane adhesion molecules"/>
    <property type="evidence" value="ECO:0007669"/>
    <property type="project" value="InterPro"/>
</dbReference>
<keyword evidence="7" id="KW-1133">Transmembrane helix</keyword>
<dbReference type="PANTHER" id="PTHR24027">
    <property type="entry name" value="CADHERIN-23"/>
    <property type="match status" value="1"/>
</dbReference>
<name>A0A2A4JAW0_HELVI</name>
<dbReference type="EMBL" id="NWSH01002071">
    <property type="protein sequence ID" value="PCG69247.1"/>
    <property type="molecule type" value="Genomic_DNA"/>
</dbReference>
<feature type="domain" description="Cadherin" evidence="8">
    <location>
        <begin position="109"/>
        <end position="216"/>
    </location>
</feature>
<accession>A0A2A4JAW0</accession>
<evidence type="ECO:0000259" key="8">
    <source>
        <dbReference type="PROSITE" id="PS50268"/>
    </source>
</evidence>
<dbReference type="PRINTS" id="PR00205">
    <property type="entry name" value="CADHERIN"/>
</dbReference>
<dbReference type="GO" id="GO:0016477">
    <property type="term" value="P:cell migration"/>
    <property type="evidence" value="ECO:0007669"/>
    <property type="project" value="TreeGrafter"/>
</dbReference>
<dbReference type="PROSITE" id="PS50268">
    <property type="entry name" value="CADHERIN_2"/>
    <property type="match status" value="3"/>
</dbReference>
<evidence type="ECO:0000313" key="9">
    <source>
        <dbReference type="EMBL" id="PCG69247.1"/>
    </source>
</evidence>
<feature type="domain" description="Cadherin" evidence="8">
    <location>
        <begin position="217"/>
        <end position="364"/>
    </location>
</feature>
<reference evidence="9" key="1">
    <citation type="submission" date="2017-09" db="EMBL/GenBank/DDBJ databases">
        <title>Contemporary evolution of a Lepidopteran species, Heliothis virescens, in response to modern agricultural practices.</title>
        <authorList>
            <person name="Fritz M.L."/>
            <person name="Deyonke A.M."/>
            <person name="Papanicolaou A."/>
            <person name="Micinski S."/>
            <person name="Westbrook J."/>
            <person name="Gould F."/>
        </authorList>
    </citation>
    <scope>NUCLEOTIDE SEQUENCE [LARGE SCALE GENOMIC DNA]</scope>
    <source>
        <strain evidence="9">HvINT-</strain>
        <tissue evidence="9">Whole body</tissue>
    </source>
</reference>
<comment type="caution">
    <text evidence="9">The sequence shown here is derived from an EMBL/GenBank/DDBJ whole genome shotgun (WGS) entry which is preliminary data.</text>
</comment>
<feature type="region of interest" description="Disordered" evidence="6">
    <location>
        <begin position="506"/>
        <end position="538"/>
    </location>
</feature>
<evidence type="ECO:0000256" key="1">
    <source>
        <dbReference type="ARBA" id="ARBA00004370"/>
    </source>
</evidence>
<comment type="subcellular location">
    <subcellularLocation>
        <location evidence="1">Membrane</location>
    </subcellularLocation>
</comment>
<dbReference type="CDD" id="cd11304">
    <property type="entry name" value="Cadherin_repeat"/>
    <property type="match status" value="3"/>
</dbReference>
<evidence type="ECO:0000256" key="7">
    <source>
        <dbReference type="SAM" id="Phobius"/>
    </source>
</evidence>
<dbReference type="SUPFAM" id="SSF49313">
    <property type="entry name" value="Cadherin-like"/>
    <property type="match status" value="3"/>
</dbReference>
<gene>
    <name evidence="9" type="ORF">B5V51_4334</name>
</gene>